<dbReference type="AlphaFoldDB" id="A0A8I3ADH1"/>
<comment type="similarity">
    <text evidence="3">Belongs to the aldehyde dehydrogenase family.</text>
</comment>
<comment type="caution">
    <text evidence="5">The sequence shown here is derived from an EMBL/GenBank/DDBJ whole genome shotgun (WGS) entry which is preliminary data.</text>
</comment>
<dbReference type="GO" id="GO:0005737">
    <property type="term" value="C:cytoplasm"/>
    <property type="evidence" value="ECO:0007669"/>
    <property type="project" value="TreeGrafter"/>
</dbReference>
<accession>A0A8I3ADH1</accession>
<dbReference type="EMBL" id="JAGFBS010000001">
    <property type="protein sequence ID" value="KAG6381451.1"/>
    <property type="molecule type" value="Genomic_DNA"/>
</dbReference>
<dbReference type="Gene3D" id="3.40.309.10">
    <property type="entry name" value="Aldehyde Dehydrogenase, Chain A, domain 2"/>
    <property type="match status" value="1"/>
</dbReference>
<dbReference type="InterPro" id="IPR050740">
    <property type="entry name" value="Aldehyde_DH_Superfamily"/>
</dbReference>
<feature type="domain" description="Aldehyde dehydrogenase" evidence="4">
    <location>
        <begin position="2"/>
        <end position="262"/>
    </location>
</feature>
<name>A0A8I3ADH1_9AGAM</name>
<dbReference type="InterPro" id="IPR016163">
    <property type="entry name" value="Ald_DH_C"/>
</dbReference>
<dbReference type="PANTHER" id="PTHR43353:SF5">
    <property type="entry name" value="SUCCINATE-SEMIALDEHYDE DEHYDROGENASE, MITOCHONDRIAL"/>
    <property type="match status" value="1"/>
</dbReference>
<keyword evidence="6" id="KW-1185">Reference proteome</keyword>
<proteinExistence type="inferred from homology"/>
<organism evidence="5 6">
    <name type="scientific">Boletus reticuloceps</name>
    <dbReference type="NCBI Taxonomy" id="495285"/>
    <lineage>
        <taxon>Eukaryota</taxon>
        <taxon>Fungi</taxon>
        <taxon>Dikarya</taxon>
        <taxon>Basidiomycota</taxon>
        <taxon>Agaricomycotina</taxon>
        <taxon>Agaricomycetes</taxon>
        <taxon>Agaricomycetidae</taxon>
        <taxon>Boletales</taxon>
        <taxon>Boletineae</taxon>
        <taxon>Boletaceae</taxon>
        <taxon>Boletoideae</taxon>
        <taxon>Boletus</taxon>
    </lineage>
</organism>
<dbReference type="PANTHER" id="PTHR43353">
    <property type="entry name" value="SUCCINATE-SEMIALDEHYDE DEHYDROGENASE, MITOCHONDRIAL"/>
    <property type="match status" value="1"/>
</dbReference>
<dbReference type="InterPro" id="IPR016162">
    <property type="entry name" value="Ald_DH_N"/>
</dbReference>
<evidence type="ECO:0000313" key="6">
    <source>
        <dbReference type="Proteomes" id="UP000683000"/>
    </source>
</evidence>
<dbReference type="OrthoDB" id="310895at2759"/>
<dbReference type="SUPFAM" id="SSF53720">
    <property type="entry name" value="ALDH-like"/>
    <property type="match status" value="1"/>
</dbReference>
<dbReference type="Gene3D" id="3.40.605.10">
    <property type="entry name" value="Aldehyde Dehydrogenase, Chain A, domain 1"/>
    <property type="match status" value="1"/>
</dbReference>
<dbReference type="InterPro" id="IPR015590">
    <property type="entry name" value="Aldehyde_DH_dom"/>
</dbReference>
<dbReference type="GO" id="GO:0004777">
    <property type="term" value="F:succinate-semialdehyde dehydrogenase (NAD+) activity"/>
    <property type="evidence" value="ECO:0007669"/>
    <property type="project" value="TreeGrafter"/>
</dbReference>
<evidence type="ECO:0000313" key="5">
    <source>
        <dbReference type="EMBL" id="KAG6381451.1"/>
    </source>
</evidence>
<dbReference type="InterPro" id="IPR029510">
    <property type="entry name" value="Ald_DH_CS_GLU"/>
</dbReference>
<evidence type="ECO:0000259" key="4">
    <source>
        <dbReference type="Pfam" id="PF00171"/>
    </source>
</evidence>
<feature type="active site" evidence="2">
    <location>
        <position position="105"/>
    </location>
</feature>
<gene>
    <name evidence="5" type="ORF">JVT61DRAFT_19</name>
</gene>
<dbReference type="Proteomes" id="UP000683000">
    <property type="component" value="Unassembled WGS sequence"/>
</dbReference>
<sequence>MVVIEPPPETPSSALTLAEVDLTFLSRCAGVPDSIINTVTTQKNVQEIGCEMCESKVVQKVSFTGPMPVAKPLYSTSASTLKKSALPLLCLWILLTDLMERISIEASGNSPFIVFDDADIEKAVEGTILCKIPQIGTDLCRANCIYVQSSIHAGFASQLAERVAAFKVGNRLDETTYICSAPTHGLLIHNHAVSKVVRHVDNTIALGASVLIGGHSPDTTQTKHIGSFYPPTILSDVPTTVMLNRKETFGPIAALIKFDTEE</sequence>
<protein>
    <submittedName>
        <fullName evidence="5">Aldehyde dehydrogenase domain-containing protein</fullName>
    </submittedName>
</protein>
<evidence type="ECO:0000256" key="3">
    <source>
        <dbReference type="RuleBase" id="RU003345"/>
    </source>
</evidence>
<keyword evidence="1 3" id="KW-0560">Oxidoreductase</keyword>
<dbReference type="InterPro" id="IPR016161">
    <property type="entry name" value="Ald_DH/histidinol_DH"/>
</dbReference>
<dbReference type="GO" id="GO:0009450">
    <property type="term" value="P:gamma-aminobutyric acid catabolic process"/>
    <property type="evidence" value="ECO:0007669"/>
    <property type="project" value="TreeGrafter"/>
</dbReference>
<evidence type="ECO:0000256" key="1">
    <source>
        <dbReference type="ARBA" id="ARBA00023002"/>
    </source>
</evidence>
<dbReference type="PROSITE" id="PS00687">
    <property type="entry name" value="ALDEHYDE_DEHYDR_GLU"/>
    <property type="match status" value="1"/>
</dbReference>
<evidence type="ECO:0000256" key="2">
    <source>
        <dbReference type="PROSITE-ProRule" id="PRU10007"/>
    </source>
</evidence>
<reference evidence="5" key="1">
    <citation type="submission" date="2021-03" db="EMBL/GenBank/DDBJ databases">
        <title>Evolutionary innovations through gain and loss of genes in the ectomycorrhizal Boletales.</title>
        <authorList>
            <person name="Wu G."/>
            <person name="Miyauchi S."/>
            <person name="Morin E."/>
            <person name="Yang Z.-L."/>
            <person name="Xu J."/>
            <person name="Martin F.M."/>
        </authorList>
    </citation>
    <scope>NUCLEOTIDE SEQUENCE</scope>
    <source>
        <strain evidence="5">BR01</strain>
    </source>
</reference>
<dbReference type="Pfam" id="PF00171">
    <property type="entry name" value="Aldedh"/>
    <property type="match status" value="1"/>
</dbReference>